<keyword evidence="2" id="KW-0812">Transmembrane</keyword>
<feature type="compositionally biased region" description="Basic and acidic residues" evidence="1">
    <location>
        <begin position="77"/>
        <end position="87"/>
    </location>
</feature>
<dbReference type="Proteomes" id="UP000310458">
    <property type="component" value="Unassembled WGS sequence"/>
</dbReference>
<feature type="region of interest" description="Disordered" evidence="1">
    <location>
        <begin position="285"/>
        <end position="318"/>
    </location>
</feature>
<sequence>MSADTTEQNAANGEELRERYLPVSRKELRRRREAELAAQREAGEAPAPEEELAQDEPHVPGRPSESSSESGSTAEVGHNDEAQDELARAVSATIASESDELPEEPGADDDPEDTPESRSDEAQESSHEGQSQAEELDFEEDVSAPAVLPEPEEEPARPEEVIADAEADLVVDDEDVTQVMTRVPDLVEEEPEPEPSSEEVTDAPAGDQDQAESDSATAEVDPDTLPESRRVRRMLRETQSIPPLSPELLAELDSTNAEIARVDDPTSVDPELLKRQQALAAKAMQANQERMRKEHAKAEKDRRRRSRERPESQILTQKMVRDSLEQDPEDMQYATGQIEPVQARGAHGLDLNKMIDATSRQVDRQKVLMWTVIVMAVLLLAAIAAVVYFVFL</sequence>
<evidence type="ECO:0000313" key="4">
    <source>
        <dbReference type="Proteomes" id="UP000310458"/>
    </source>
</evidence>
<dbReference type="RefSeq" id="WP_138253224.1">
    <property type="nucleotide sequence ID" value="NZ_VAVZ01000023.1"/>
</dbReference>
<feature type="compositionally biased region" description="Polar residues" evidence="1">
    <location>
        <begin position="1"/>
        <end position="11"/>
    </location>
</feature>
<feature type="compositionally biased region" description="Low complexity" evidence="1">
    <location>
        <begin position="36"/>
        <end position="46"/>
    </location>
</feature>
<comment type="caution">
    <text evidence="3">The sequence shown here is derived from an EMBL/GenBank/DDBJ whole genome shotgun (WGS) entry which is preliminary data.</text>
</comment>
<gene>
    <name evidence="3" type="ORF">FEF26_09090</name>
</gene>
<protein>
    <submittedName>
        <fullName evidence="3">Uncharacterized protein</fullName>
    </submittedName>
</protein>
<accession>A0A5R9BBI0</accession>
<feature type="compositionally biased region" description="Acidic residues" evidence="1">
    <location>
        <begin position="186"/>
        <end position="201"/>
    </location>
</feature>
<keyword evidence="2" id="KW-1133">Transmembrane helix</keyword>
<keyword evidence="4" id="KW-1185">Reference proteome</keyword>
<feature type="compositionally biased region" description="Basic and acidic residues" evidence="1">
    <location>
        <begin position="289"/>
        <end position="301"/>
    </location>
</feature>
<feature type="compositionally biased region" description="Acidic residues" evidence="1">
    <location>
        <begin position="97"/>
        <end position="114"/>
    </location>
</feature>
<feature type="transmembrane region" description="Helical" evidence="2">
    <location>
        <begin position="367"/>
        <end position="391"/>
    </location>
</feature>
<keyword evidence="2" id="KW-0472">Membrane</keyword>
<proteinExistence type="predicted"/>
<feature type="compositionally biased region" description="Acidic residues" evidence="1">
    <location>
        <begin position="161"/>
        <end position="176"/>
    </location>
</feature>
<feature type="compositionally biased region" description="Basic and acidic residues" evidence="1">
    <location>
        <begin position="14"/>
        <end position="35"/>
    </location>
</feature>
<evidence type="ECO:0000256" key="2">
    <source>
        <dbReference type="SAM" id="Phobius"/>
    </source>
</evidence>
<dbReference type="OrthoDB" id="4966741at2"/>
<reference evidence="3 4" key="1">
    <citation type="submission" date="2019-05" db="EMBL/GenBank/DDBJ databases">
        <title>Nesterenkonia sp. GY074 isolated from the Southern Atlantic Ocean.</title>
        <authorList>
            <person name="Zhang G."/>
        </authorList>
    </citation>
    <scope>NUCLEOTIDE SEQUENCE [LARGE SCALE GENOMIC DNA]</scope>
    <source>
        <strain evidence="3 4">GY074</strain>
    </source>
</reference>
<organism evidence="3 4">
    <name type="scientific">Nesterenkonia salmonea</name>
    <dbReference type="NCBI Taxonomy" id="1804987"/>
    <lineage>
        <taxon>Bacteria</taxon>
        <taxon>Bacillati</taxon>
        <taxon>Actinomycetota</taxon>
        <taxon>Actinomycetes</taxon>
        <taxon>Micrococcales</taxon>
        <taxon>Micrococcaceae</taxon>
        <taxon>Nesterenkonia</taxon>
    </lineage>
</organism>
<feature type="compositionally biased region" description="Basic and acidic residues" evidence="1">
    <location>
        <begin position="115"/>
        <end position="127"/>
    </location>
</feature>
<dbReference type="EMBL" id="VAVZ01000023">
    <property type="protein sequence ID" value="TLP96351.1"/>
    <property type="molecule type" value="Genomic_DNA"/>
</dbReference>
<name>A0A5R9BBI0_9MICC</name>
<evidence type="ECO:0000256" key="1">
    <source>
        <dbReference type="SAM" id="MobiDB-lite"/>
    </source>
</evidence>
<feature type="region of interest" description="Disordered" evidence="1">
    <location>
        <begin position="1"/>
        <end position="249"/>
    </location>
</feature>
<dbReference type="AlphaFoldDB" id="A0A5R9BBI0"/>
<evidence type="ECO:0000313" key="3">
    <source>
        <dbReference type="EMBL" id="TLP96351.1"/>
    </source>
</evidence>